<dbReference type="InterPro" id="IPR016166">
    <property type="entry name" value="FAD-bd_PCMH"/>
</dbReference>
<dbReference type="PANTHER" id="PTHR13878">
    <property type="entry name" value="GULONOLACTONE OXIDASE"/>
    <property type="match status" value="1"/>
</dbReference>
<proteinExistence type="inferred from homology"/>
<dbReference type="InterPro" id="IPR036318">
    <property type="entry name" value="FAD-bd_PCMH-like_sf"/>
</dbReference>
<reference evidence="5" key="1">
    <citation type="journal article" date="2020" name="Stud. Mycol.">
        <title>101 Dothideomycetes genomes: a test case for predicting lifestyles and emergence of pathogens.</title>
        <authorList>
            <person name="Haridas S."/>
            <person name="Albert R."/>
            <person name="Binder M."/>
            <person name="Bloem J."/>
            <person name="Labutti K."/>
            <person name="Salamov A."/>
            <person name="Andreopoulos B."/>
            <person name="Baker S."/>
            <person name="Barry K."/>
            <person name="Bills G."/>
            <person name="Bluhm B."/>
            <person name="Cannon C."/>
            <person name="Castanera R."/>
            <person name="Culley D."/>
            <person name="Daum C."/>
            <person name="Ezra D."/>
            <person name="Gonzalez J."/>
            <person name="Henrissat B."/>
            <person name="Kuo A."/>
            <person name="Liang C."/>
            <person name="Lipzen A."/>
            <person name="Lutzoni F."/>
            <person name="Magnuson J."/>
            <person name="Mondo S."/>
            <person name="Nolan M."/>
            <person name="Ohm R."/>
            <person name="Pangilinan J."/>
            <person name="Park H.-J."/>
            <person name="Ramirez L."/>
            <person name="Alfaro M."/>
            <person name="Sun H."/>
            <person name="Tritt A."/>
            <person name="Yoshinaga Y."/>
            <person name="Zwiers L.-H."/>
            <person name="Turgeon B."/>
            <person name="Goodwin S."/>
            <person name="Spatafora J."/>
            <person name="Crous P."/>
            <person name="Grigoriev I."/>
        </authorList>
    </citation>
    <scope>NUCLEOTIDE SEQUENCE</scope>
    <source>
        <strain evidence="5">CBS 109.77</strain>
    </source>
</reference>
<dbReference type="Pfam" id="PF08031">
    <property type="entry name" value="BBE"/>
    <property type="match status" value="1"/>
</dbReference>
<dbReference type="EMBL" id="MU001827">
    <property type="protein sequence ID" value="KAF2796591.1"/>
    <property type="molecule type" value="Genomic_DNA"/>
</dbReference>
<evidence type="ECO:0000256" key="3">
    <source>
        <dbReference type="SAM" id="SignalP"/>
    </source>
</evidence>
<dbReference type="PANTHER" id="PTHR13878:SF91">
    <property type="entry name" value="FAD BINDING DOMAIN PROTEIN (AFU_ORTHOLOGUE AFUA_6G12070)-RELATED"/>
    <property type="match status" value="1"/>
</dbReference>
<dbReference type="OrthoDB" id="9983560at2759"/>
<organism evidence="5 6">
    <name type="scientific">Melanomma pulvis-pyrius CBS 109.77</name>
    <dbReference type="NCBI Taxonomy" id="1314802"/>
    <lineage>
        <taxon>Eukaryota</taxon>
        <taxon>Fungi</taxon>
        <taxon>Dikarya</taxon>
        <taxon>Ascomycota</taxon>
        <taxon>Pezizomycotina</taxon>
        <taxon>Dothideomycetes</taxon>
        <taxon>Pleosporomycetidae</taxon>
        <taxon>Pleosporales</taxon>
        <taxon>Melanommataceae</taxon>
        <taxon>Melanomma</taxon>
    </lineage>
</organism>
<feature type="chain" id="PRO_5025461266" evidence="3">
    <location>
        <begin position="20"/>
        <end position="616"/>
    </location>
</feature>
<keyword evidence="6" id="KW-1185">Reference proteome</keyword>
<comment type="similarity">
    <text evidence="1">Belongs to the oxygen-dependent FAD-linked oxidoreductase family.</text>
</comment>
<dbReference type="InterPro" id="IPR050432">
    <property type="entry name" value="FAD-linked_Oxidoreductases_BP"/>
</dbReference>
<evidence type="ECO:0000256" key="2">
    <source>
        <dbReference type="ARBA" id="ARBA00023002"/>
    </source>
</evidence>
<dbReference type="PROSITE" id="PS51387">
    <property type="entry name" value="FAD_PCMH"/>
    <property type="match status" value="1"/>
</dbReference>
<evidence type="ECO:0000259" key="4">
    <source>
        <dbReference type="PROSITE" id="PS51387"/>
    </source>
</evidence>
<evidence type="ECO:0000313" key="6">
    <source>
        <dbReference type="Proteomes" id="UP000799757"/>
    </source>
</evidence>
<dbReference type="GO" id="GO:0016491">
    <property type="term" value="F:oxidoreductase activity"/>
    <property type="evidence" value="ECO:0007669"/>
    <property type="project" value="UniProtKB-KW"/>
</dbReference>
<dbReference type="AlphaFoldDB" id="A0A6A6XJG7"/>
<dbReference type="InterPro" id="IPR006094">
    <property type="entry name" value="Oxid_FAD_bind_N"/>
</dbReference>
<accession>A0A6A6XJG7</accession>
<evidence type="ECO:0000313" key="5">
    <source>
        <dbReference type="EMBL" id="KAF2796591.1"/>
    </source>
</evidence>
<dbReference type="InterPro" id="IPR016169">
    <property type="entry name" value="FAD-bd_PCMH_sub2"/>
</dbReference>
<feature type="signal peptide" evidence="3">
    <location>
        <begin position="1"/>
        <end position="19"/>
    </location>
</feature>
<feature type="domain" description="FAD-binding PCMH-type" evidence="4">
    <location>
        <begin position="146"/>
        <end position="325"/>
    </location>
</feature>
<dbReference type="GO" id="GO:0071949">
    <property type="term" value="F:FAD binding"/>
    <property type="evidence" value="ECO:0007669"/>
    <property type="project" value="InterPro"/>
</dbReference>
<protein>
    <submittedName>
        <fullName evidence="5">Isoamyl alcohol oxidase-like protein</fullName>
    </submittedName>
</protein>
<keyword evidence="2" id="KW-0560">Oxidoreductase</keyword>
<name>A0A6A6XJG7_9PLEO</name>
<dbReference type="InterPro" id="IPR012951">
    <property type="entry name" value="BBE"/>
</dbReference>
<gene>
    <name evidence="5" type="ORF">K505DRAFT_299923</name>
</gene>
<dbReference type="Gene3D" id="3.30.465.10">
    <property type="match status" value="2"/>
</dbReference>
<dbReference type="SUPFAM" id="SSF56176">
    <property type="entry name" value="FAD-binding/transporter-associated domain-like"/>
    <property type="match status" value="1"/>
</dbReference>
<dbReference type="Proteomes" id="UP000799757">
    <property type="component" value="Unassembled WGS sequence"/>
</dbReference>
<sequence length="616" mass="66933">MKFCSNPASFLLVANFVLAADISEFVISPNSIAPLFDVDALPRSIPRRQKRSEICKVYPGDKNWPSDSEWSALNKTVGGALIKPVPRAAVCHSNWPQYYDPAKCTDLMANYNNHERRVADPTDLIYVYFQGLSCLPSTDPTTPCTTGGDPSYVVNVTTPEQISTVIKFAAKKKIRLIIKNTGHDTGGKSTGEGSLSIWTHNMKTIQWLPKYTTKYYTGPALKVGAGVSLDEFYQAADNHDVTVVGGECSTVGVAGGYSAGGGHSPVGGLFGMGADNIVELTAVLPNGTHITATTGSNPELFWAFRGGGGATFGVVTSITVKARPKIHVTISTWSFGTAANNITNSTFWQAARVYLEHVTTIADSGSQAFAQIRPATGGLTFSMTSFVAPNKTVAEYDTLMAPFFSKILTLGISVTQNTTFHPSFLGGWQRAFPKISQPWNPEKQVVASGSRLIPRKNFEQPKLFNQTFSTLQNIVDLGYGFIFYAQKNEAHAGVDNAINPAYRKSAVFLILSGSYPQNASAVEVNVVRDQVTKVIVPILKAVTPGSGTYMNEADIREEGWQQSFFGSNYARLLKLKKEVDPNSIFWAKTAVGSENWYIQNDHGLPEVGTGRLCRKL</sequence>
<keyword evidence="3" id="KW-0732">Signal</keyword>
<evidence type="ECO:0000256" key="1">
    <source>
        <dbReference type="ARBA" id="ARBA00005466"/>
    </source>
</evidence>
<dbReference type="Pfam" id="PF01565">
    <property type="entry name" value="FAD_binding_4"/>
    <property type="match status" value="1"/>
</dbReference>